<evidence type="ECO:0000313" key="8">
    <source>
        <dbReference type="EMBL" id="NYS47149.1"/>
    </source>
</evidence>
<comment type="subcellular location">
    <subcellularLocation>
        <location evidence="6">Cytoplasm</location>
    </subcellularLocation>
</comment>
<comment type="function">
    <text evidence="6">Catalyzes the 2'-O-methylation of the ribose of cytidine 1402 (C1402) in 16S rRNA.</text>
</comment>
<evidence type="ECO:0000256" key="6">
    <source>
        <dbReference type="HAMAP-Rule" id="MF_01877"/>
    </source>
</evidence>
<dbReference type="PANTHER" id="PTHR46111:SF1">
    <property type="entry name" value="RIBOSOMAL RNA SMALL SUBUNIT METHYLTRANSFERASE I"/>
    <property type="match status" value="1"/>
</dbReference>
<dbReference type="EMBL" id="JACBYF010000004">
    <property type="protein sequence ID" value="NYS47149.1"/>
    <property type="molecule type" value="Genomic_DNA"/>
</dbReference>
<dbReference type="PANTHER" id="PTHR46111">
    <property type="entry name" value="RIBOSOMAL RNA SMALL SUBUNIT METHYLTRANSFERASE I"/>
    <property type="match status" value="1"/>
</dbReference>
<accession>A0ABX2SY94</accession>
<dbReference type="GO" id="GO:0008168">
    <property type="term" value="F:methyltransferase activity"/>
    <property type="evidence" value="ECO:0007669"/>
    <property type="project" value="UniProtKB-KW"/>
</dbReference>
<organism evidence="8 9">
    <name type="scientific">Gemelliphila palaticanis</name>
    <dbReference type="NCBI Taxonomy" id="81950"/>
    <lineage>
        <taxon>Bacteria</taxon>
        <taxon>Bacillati</taxon>
        <taxon>Bacillota</taxon>
        <taxon>Bacilli</taxon>
        <taxon>Bacillales</taxon>
        <taxon>Gemellaceae</taxon>
        <taxon>Gemelliphila</taxon>
    </lineage>
</organism>
<keyword evidence="2 6" id="KW-0698">rRNA processing</keyword>
<dbReference type="SUPFAM" id="SSF53790">
    <property type="entry name" value="Tetrapyrrole methylase"/>
    <property type="match status" value="1"/>
</dbReference>
<dbReference type="NCBIfam" id="TIGR00096">
    <property type="entry name" value="16S rRNA (cytidine(1402)-2'-O)-methyltransferase"/>
    <property type="match status" value="1"/>
</dbReference>
<protein>
    <recommendedName>
        <fullName evidence="6">Ribosomal RNA small subunit methyltransferase I</fullName>
        <ecNumber evidence="6">2.1.1.198</ecNumber>
    </recommendedName>
    <alternativeName>
        <fullName evidence="6">16S rRNA 2'-O-ribose C1402 methyltransferase</fullName>
    </alternativeName>
    <alternativeName>
        <fullName evidence="6">rRNA (cytidine-2'-O-)-methyltransferase RsmI</fullName>
    </alternativeName>
</protein>
<evidence type="ECO:0000256" key="1">
    <source>
        <dbReference type="ARBA" id="ARBA00022490"/>
    </source>
</evidence>
<dbReference type="Gene3D" id="3.30.950.10">
    <property type="entry name" value="Methyltransferase, Cobalt-precorrin-4 Transmethylase, Domain 2"/>
    <property type="match status" value="1"/>
</dbReference>
<dbReference type="GO" id="GO:0032259">
    <property type="term" value="P:methylation"/>
    <property type="evidence" value="ECO:0007669"/>
    <property type="project" value="UniProtKB-KW"/>
</dbReference>
<comment type="catalytic activity">
    <reaction evidence="6">
        <text>cytidine(1402) in 16S rRNA + S-adenosyl-L-methionine = 2'-O-methylcytidine(1402) in 16S rRNA + S-adenosyl-L-homocysteine + H(+)</text>
        <dbReference type="Rhea" id="RHEA:42924"/>
        <dbReference type="Rhea" id="RHEA-COMP:10285"/>
        <dbReference type="Rhea" id="RHEA-COMP:10286"/>
        <dbReference type="ChEBI" id="CHEBI:15378"/>
        <dbReference type="ChEBI" id="CHEBI:57856"/>
        <dbReference type="ChEBI" id="CHEBI:59789"/>
        <dbReference type="ChEBI" id="CHEBI:74495"/>
        <dbReference type="ChEBI" id="CHEBI:82748"/>
        <dbReference type="EC" id="2.1.1.198"/>
    </reaction>
</comment>
<proteinExistence type="inferred from homology"/>
<dbReference type="InterPro" id="IPR000878">
    <property type="entry name" value="4pyrrol_Mease"/>
</dbReference>
<evidence type="ECO:0000256" key="4">
    <source>
        <dbReference type="ARBA" id="ARBA00022679"/>
    </source>
</evidence>
<dbReference type="CDD" id="cd11648">
    <property type="entry name" value="RsmI"/>
    <property type="match status" value="1"/>
</dbReference>
<comment type="caution">
    <text evidence="8">The sequence shown here is derived from an EMBL/GenBank/DDBJ whole genome shotgun (WGS) entry which is preliminary data.</text>
</comment>
<dbReference type="InterPro" id="IPR014776">
    <property type="entry name" value="4pyrrole_Mease_sub2"/>
</dbReference>
<dbReference type="InterPro" id="IPR008189">
    <property type="entry name" value="rRNA_ssu_MeTfrase_I"/>
</dbReference>
<name>A0ABX2SY94_9BACL</name>
<dbReference type="RefSeq" id="WP_179940712.1">
    <property type="nucleotide sequence ID" value="NZ_JACBYF010000004.1"/>
</dbReference>
<evidence type="ECO:0000313" key="9">
    <source>
        <dbReference type="Proteomes" id="UP000531840"/>
    </source>
</evidence>
<gene>
    <name evidence="6 8" type="primary">rsmI</name>
    <name evidence="8" type="ORF">HZY85_02930</name>
</gene>
<evidence type="ECO:0000256" key="2">
    <source>
        <dbReference type="ARBA" id="ARBA00022552"/>
    </source>
</evidence>
<keyword evidence="1 6" id="KW-0963">Cytoplasm</keyword>
<keyword evidence="4 6" id="KW-0808">Transferase</keyword>
<dbReference type="Gene3D" id="3.40.1010.10">
    <property type="entry name" value="Cobalt-precorrin-4 Transmethylase, Domain 1"/>
    <property type="match status" value="1"/>
</dbReference>
<comment type="similarity">
    <text evidence="6">Belongs to the methyltransferase superfamily. RsmI family.</text>
</comment>
<dbReference type="HAMAP" id="MF_01877">
    <property type="entry name" value="16SrRNA_methyltr_I"/>
    <property type="match status" value="1"/>
</dbReference>
<reference evidence="8 9" key="1">
    <citation type="submission" date="2020-07" db="EMBL/GenBank/DDBJ databases">
        <title>MOT database genomes.</title>
        <authorList>
            <person name="Joseph S."/>
            <person name="Aduse-Opoku J."/>
            <person name="Hashim A."/>
            <person name="Wade W."/>
            <person name="Curtis M."/>
        </authorList>
    </citation>
    <scope>NUCLEOTIDE SEQUENCE [LARGE SCALE GENOMIC DNA]</scope>
    <source>
        <strain evidence="8 9">CIP 106318</strain>
    </source>
</reference>
<dbReference type="InterPro" id="IPR014777">
    <property type="entry name" value="4pyrrole_Mease_sub1"/>
</dbReference>
<keyword evidence="3 6" id="KW-0489">Methyltransferase</keyword>
<dbReference type="Proteomes" id="UP000531840">
    <property type="component" value="Unassembled WGS sequence"/>
</dbReference>
<dbReference type="Pfam" id="PF00590">
    <property type="entry name" value="TP_methylase"/>
    <property type="match status" value="1"/>
</dbReference>
<dbReference type="EC" id="2.1.1.198" evidence="6"/>
<evidence type="ECO:0000256" key="5">
    <source>
        <dbReference type="ARBA" id="ARBA00022691"/>
    </source>
</evidence>
<evidence type="ECO:0000259" key="7">
    <source>
        <dbReference type="Pfam" id="PF00590"/>
    </source>
</evidence>
<keyword evidence="5 6" id="KW-0949">S-adenosyl-L-methionine</keyword>
<keyword evidence="9" id="KW-1185">Reference proteome</keyword>
<feature type="domain" description="Tetrapyrrole methylase" evidence="7">
    <location>
        <begin position="1"/>
        <end position="199"/>
    </location>
</feature>
<sequence>MLYLVSTPIGNLEDITLRALRILKEVDIIACEDTRNTKKLLNYYNIENKKLISYHEHNEEKSSIQIIEYLKENKTIALVTDAGMPCISDPGYILIKKCISENIKVNTVPGANAGLTALVSSGIESYNYTFYGFLPRKNNELRTKLNEILLQNTTAIIYESPHRIKNVVEKIVELDSDREISVARELTKMYEQIETDTSQNILFQFNEEKIKEKGEFVLIISPNKNITRENIDNNQLLEEVEELVQSGMKNSEAIKFVSRKYNINKREVYNLYHEKNL</sequence>
<evidence type="ECO:0000256" key="3">
    <source>
        <dbReference type="ARBA" id="ARBA00022603"/>
    </source>
</evidence>
<dbReference type="InterPro" id="IPR035996">
    <property type="entry name" value="4pyrrol_Methylase_sf"/>
</dbReference>
<dbReference type="PIRSF" id="PIRSF005917">
    <property type="entry name" value="MTase_YraL"/>
    <property type="match status" value="1"/>
</dbReference>